<evidence type="ECO:0000259" key="9">
    <source>
        <dbReference type="Pfam" id="PF12704"/>
    </source>
</evidence>
<keyword evidence="4 7" id="KW-1133">Transmembrane helix</keyword>
<reference evidence="11" key="1">
    <citation type="journal article" date="2019" name="Int. J. Syst. Evol. Microbiol.">
        <title>The Global Catalogue of Microorganisms (GCM) 10K type strain sequencing project: providing services to taxonomists for standard genome sequencing and annotation.</title>
        <authorList>
            <consortium name="The Broad Institute Genomics Platform"/>
            <consortium name="The Broad Institute Genome Sequencing Center for Infectious Disease"/>
            <person name="Wu L."/>
            <person name="Ma J."/>
        </authorList>
    </citation>
    <scope>NUCLEOTIDE SEQUENCE [LARGE SCALE GENOMIC DNA]</scope>
    <source>
        <strain evidence="11">JCM 16704</strain>
    </source>
</reference>
<dbReference type="Pfam" id="PF02687">
    <property type="entry name" value="FtsX"/>
    <property type="match status" value="2"/>
</dbReference>
<keyword evidence="5 7" id="KW-0472">Membrane</keyword>
<dbReference type="EMBL" id="BAAAZI010000004">
    <property type="protein sequence ID" value="GAA4132760.1"/>
    <property type="molecule type" value="Genomic_DNA"/>
</dbReference>
<evidence type="ECO:0000256" key="5">
    <source>
        <dbReference type="ARBA" id="ARBA00023136"/>
    </source>
</evidence>
<protein>
    <submittedName>
        <fullName evidence="10">ABC transporter permease</fullName>
    </submittedName>
</protein>
<feature type="domain" description="MacB-like periplasmic core" evidence="9">
    <location>
        <begin position="72"/>
        <end position="216"/>
    </location>
</feature>
<proteinExistence type="inferred from homology"/>
<keyword evidence="11" id="KW-1185">Reference proteome</keyword>
<organism evidence="10 11">
    <name type="scientific">Sphingobacterium kyonggiense</name>
    <dbReference type="NCBI Taxonomy" id="714075"/>
    <lineage>
        <taxon>Bacteria</taxon>
        <taxon>Pseudomonadati</taxon>
        <taxon>Bacteroidota</taxon>
        <taxon>Sphingobacteriia</taxon>
        <taxon>Sphingobacteriales</taxon>
        <taxon>Sphingobacteriaceae</taxon>
        <taxon>Sphingobacterium</taxon>
    </lineage>
</organism>
<evidence type="ECO:0000256" key="2">
    <source>
        <dbReference type="ARBA" id="ARBA00022475"/>
    </source>
</evidence>
<feature type="transmembrane region" description="Helical" evidence="7">
    <location>
        <begin position="412"/>
        <end position="430"/>
    </location>
</feature>
<dbReference type="Pfam" id="PF12704">
    <property type="entry name" value="MacB_PCD"/>
    <property type="match status" value="1"/>
</dbReference>
<evidence type="ECO:0000313" key="10">
    <source>
        <dbReference type="EMBL" id="GAA4132760.1"/>
    </source>
</evidence>
<sequence length="786" mass="89393">MIYKYVSYELSFEKDLPQKEQVYRLLSHFKADGRDELFSGVSRPVYSFLKENPMGLDEVVAHYRFFYQSVTIPEVAGQEKRYEEPKAGETVFIETDKDYFDLVKYNWLAGNPQTALNEPHQVVLTASRAKHYFPKLPEQDILGKTIVYNDSIKKVISGIVANLSYPSEFNGQEFILIKERERDKTMMAWSNTNGADNIYLKAKDEQTLKHALAQTQKELDAKWQAIKKQELVSFDFIRTLETMPIQESHFSTHMKEAALVKTSYKVIYSLIGVALFLLILAYINYINLTTAQMPQRYKEIGIRKTLGGSKRSLIMQMMTETAMMVLVAAFFSIFVSQLGVFLLGDLISVNTKNYQDIGLYIGVMGIILLGSIIVAGLYPAWMMSRVNAVDIFRNKGQVQVGSEKMSLRKAMIVFQFIIAQIFIVGAIVIGQQLKYVVHTDLGFNKENVAVIQIPYKTFMTPNFQSKKMALFEEIKKIPGVEKATMGEMPLNNSFSSNQLQYIPNDQQEPISKNVFFKTIDPDYLDFYDMKLLAGTALIPSDTTNGYIINETAVKAFGFKNPQEAIGKFIGQSDDMQQIVAVVKDFYAQNFYKPIDPMALSYENRNLQTYSIRLNSAKHKEWPTILEQVHQTWNKFFSADQFSARYYDEGILEMYKKEQQLFKLSNISTGIAILISCLGLFGLATLTAFQRSKEIGIRKVLGASVSGIVSMLSKDFIIMILLAILIASPIIWWICSKWLDDFAYRIEITWIPFVLGGLIAILAALLTISYQAIKAAKANPVDSLRDE</sequence>
<comment type="caution">
    <text evidence="10">The sequence shown here is derived from an EMBL/GenBank/DDBJ whole genome shotgun (WGS) entry which is preliminary data.</text>
</comment>
<name>A0ABP7Y9E7_9SPHI</name>
<dbReference type="PANTHER" id="PTHR30572">
    <property type="entry name" value="MEMBRANE COMPONENT OF TRANSPORTER-RELATED"/>
    <property type="match status" value="1"/>
</dbReference>
<dbReference type="InterPro" id="IPR025857">
    <property type="entry name" value="MacB_PCD"/>
</dbReference>
<gene>
    <name evidence="10" type="ORF">GCM10022216_04210</name>
</gene>
<accession>A0ABP7Y9E7</accession>
<dbReference type="InterPro" id="IPR003838">
    <property type="entry name" value="ABC3_permease_C"/>
</dbReference>
<feature type="transmembrane region" description="Helical" evidence="7">
    <location>
        <begin position="266"/>
        <end position="288"/>
    </location>
</feature>
<evidence type="ECO:0000256" key="7">
    <source>
        <dbReference type="SAM" id="Phobius"/>
    </source>
</evidence>
<evidence type="ECO:0000256" key="1">
    <source>
        <dbReference type="ARBA" id="ARBA00004651"/>
    </source>
</evidence>
<dbReference type="Proteomes" id="UP001500101">
    <property type="component" value="Unassembled WGS sequence"/>
</dbReference>
<dbReference type="InterPro" id="IPR050250">
    <property type="entry name" value="Macrolide_Exporter_MacB"/>
</dbReference>
<evidence type="ECO:0000256" key="3">
    <source>
        <dbReference type="ARBA" id="ARBA00022692"/>
    </source>
</evidence>
<evidence type="ECO:0000313" key="11">
    <source>
        <dbReference type="Proteomes" id="UP001500101"/>
    </source>
</evidence>
<feature type="transmembrane region" description="Helical" evidence="7">
    <location>
        <begin position="357"/>
        <end position="378"/>
    </location>
</feature>
<feature type="domain" description="ABC3 transporter permease C-terminal" evidence="8">
    <location>
        <begin position="667"/>
        <end position="779"/>
    </location>
</feature>
<feature type="transmembrane region" description="Helical" evidence="7">
    <location>
        <begin position="321"/>
        <end position="342"/>
    </location>
</feature>
<comment type="similarity">
    <text evidence="6">Belongs to the ABC-4 integral membrane protein family.</text>
</comment>
<comment type="subcellular location">
    <subcellularLocation>
        <location evidence="1">Cell membrane</location>
        <topology evidence="1">Multi-pass membrane protein</topology>
    </subcellularLocation>
</comment>
<keyword evidence="3 7" id="KW-0812">Transmembrane</keyword>
<evidence type="ECO:0000256" key="6">
    <source>
        <dbReference type="ARBA" id="ARBA00038076"/>
    </source>
</evidence>
<feature type="domain" description="ABC3 transporter permease C-terminal" evidence="8">
    <location>
        <begin position="273"/>
        <end position="387"/>
    </location>
</feature>
<feature type="transmembrane region" description="Helical" evidence="7">
    <location>
        <begin position="666"/>
        <end position="688"/>
    </location>
</feature>
<feature type="transmembrane region" description="Helical" evidence="7">
    <location>
        <begin position="715"/>
        <end position="733"/>
    </location>
</feature>
<feature type="transmembrane region" description="Helical" evidence="7">
    <location>
        <begin position="745"/>
        <end position="767"/>
    </location>
</feature>
<evidence type="ECO:0000256" key="4">
    <source>
        <dbReference type="ARBA" id="ARBA00022989"/>
    </source>
</evidence>
<evidence type="ECO:0000259" key="8">
    <source>
        <dbReference type="Pfam" id="PF02687"/>
    </source>
</evidence>
<keyword evidence="2" id="KW-1003">Cell membrane</keyword>
<dbReference type="PANTHER" id="PTHR30572:SF4">
    <property type="entry name" value="ABC TRANSPORTER PERMEASE YTRF"/>
    <property type="match status" value="1"/>
</dbReference>